<accession>A0A804NA24</accession>
<proteinExistence type="predicted"/>
<evidence type="ECO:0000313" key="2">
    <source>
        <dbReference type="EnsemblPlants" id="Zm00001eb146050_P001"/>
    </source>
</evidence>
<sequence>GACLDAVAREDPPLQQYQQVGAQDEAAKLRRRRERRVLDHGEPVVARAPEGVDDGAHALDAGEGDERAGHHVAGHQAPRARLGVHLQVGEALHAHDLLVHPLVEAVRHRLGDEQHEHDE</sequence>
<keyword evidence="3" id="KW-1185">Reference proteome</keyword>
<name>A0A804NA24_MAIZE</name>
<evidence type="ECO:0000313" key="3">
    <source>
        <dbReference type="Proteomes" id="UP000007305"/>
    </source>
</evidence>
<dbReference type="Gramene" id="Zm00001eb146050_T001">
    <property type="protein sequence ID" value="Zm00001eb146050_P001"/>
    <property type="gene ID" value="Zm00001eb146050"/>
</dbReference>
<reference evidence="2" key="3">
    <citation type="submission" date="2021-05" db="UniProtKB">
        <authorList>
            <consortium name="EnsemblPlants"/>
        </authorList>
    </citation>
    <scope>IDENTIFICATION</scope>
    <source>
        <strain evidence="2">cv. B73</strain>
    </source>
</reference>
<organism evidence="2 3">
    <name type="scientific">Zea mays</name>
    <name type="common">Maize</name>
    <dbReference type="NCBI Taxonomy" id="4577"/>
    <lineage>
        <taxon>Eukaryota</taxon>
        <taxon>Viridiplantae</taxon>
        <taxon>Streptophyta</taxon>
        <taxon>Embryophyta</taxon>
        <taxon>Tracheophyta</taxon>
        <taxon>Spermatophyta</taxon>
        <taxon>Magnoliopsida</taxon>
        <taxon>Liliopsida</taxon>
        <taxon>Poales</taxon>
        <taxon>Poaceae</taxon>
        <taxon>PACMAD clade</taxon>
        <taxon>Panicoideae</taxon>
        <taxon>Andropogonodae</taxon>
        <taxon>Andropogoneae</taxon>
        <taxon>Tripsacinae</taxon>
        <taxon>Zea</taxon>
    </lineage>
</organism>
<dbReference type="Proteomes" id="UP000007305">
    <property type="component" value="Chromosome 3"/>
</dbReference>
<reference evidence="2" key="2">
    <citation type="submission" date="2019-07" db="EMBL/GenBank/DDBJ databases">
        <authorList>
            <person name="Seetharam A."/>
            <person name="Woodhouse M."/>
            <person name="Cannon E."/>
        </authorList>
    </citation>
    <scope>NUCLEOTIDE SEQUENCE [LARGE SCALE GENOMIC DNA]</scope>
    <source>
        <strain evidence="2">cv. B73</strain>
    </source>
</reference>
<reference evidence="3" key="1">
    <citation type="submission" date="2015-12" db="EMBL/GenBank/DDBJ databases">
        <title>Update maize B73 reference genome by single molecule sequencing technologies.</title>
        <authorList>
            <consortium name="Maize Genome Sequencing Project"/>
            <person name="Ware D."/>
        </authorList>
    </citation>
    <scope>NUCLEOTIDE SEQUENCE [LARGE SCALE GENOMIC DNA]</scope>
    <source>
        <strain evidence="3">cv. B73</strain>
    </source>
</reference>
<dbReference type="InParanoid" id="A0A804NA24"/>
<evidence type="ECO:0000256" key="1">
    <source>
        <dbReference type="SAM" id="MobiDB-lite"/>
    </source>
</evidence>
<dbReference type="AlphaFoldDB" id="A0A804NA24"/>
<dbReference type="EnsemblPlants" id="Zm00001eb146050_T001">
    <property type="protein sequence ID" value="Zm00001eb146050_P001"/>
    <property type="gene ID" value="Zm00001eb146050"/>
</dbReference>
<feature type="region of interest" description="Disordered" evidence="1">
    <location>
        <begin position="1"/>
        <end position="75"/>
    </location>
</feature>
<protein>
    <submittedName>
        <fullName evidence="2">Uncharacterized protein</fullName>
    </submittedName>
</protein>